<dbReference type="PANTHER" id="PTHR31806">
    <property type="entry name" value="PURINE-CYTOSINE PERMEASE FCY2-RELATED"/>
    <property type="match status" value="1"/>
</dbReference>
<feature type="transmembrane region" description="Helical" evidence="8">
    <location>
        <begin position="227"/>
        <end position="250"/>
    </location>
</feature>
<reference evidence="9" key="2">
    <citation type="submission" date="2023-05" db="EMBL/GenBank/DDBJ databases">
        <authorList>
            <consortium name="Lawrence Berkeley National Laboratory"/>
            <person name="Steindorff A."/>
            <person name="Hensen N."/>
            <person name="Bonometti L."/>
            <person name="Westerberg I."/>
            <person name="Brannstrom I.O."/>
            <person name="Guillou S."/>
            <person name="Cros-Aarteil S."/>
            <person name="Calhoun S."/>
            <person name="Haridas S."/>
            <person name="Kuo A."/>
            <person name="Mondo S."/>
            <person name="Pangilinan J."/>
            <person name="Riley R."/>
            <person name="Labutti K."/>
            <person name="Andreopoulos B."/>
            <person name="Lipzen A."/>
            <person name="Chen C."/>
            <person name="Yanf M."/>
            <person name="Daum C."/>
            <person name="Ng V."/>
            <person name="Clum A."/>
            <person name="Ohm R."/>
            <person name="Martin F."/>
            <person name="Silar P."/>
            <person name="Natvig D."/>
            <person name="Lalanne C."/>
            <person name="Gautier V."/>
            <person name="Ament-Velasquez S.L."/>
            <person name="Kruys A."/>
            <person name="Hutchinson M.I."/>
            <person name="Powell A.J."/>
            <person name="Barry K."/>
            <person name="Miller A.N."/>
            <person name="Grigoriev I.V."/>
            <person name="Debuchy R."/>
            <person name="Gladieux P."/>
            <person name="Thoren M.H."/>
            <person name="Johannesson H."/>
        </authorList>
    </citation>
    <scope>NUCLEOTIDE SEQUENCE</scope>
    <source>
        <strain evidence="9">CBS 731.68</strain>
    </source>
</reference>
<feature type="transmembrane region" description="Helical" evidence="8">
    <location>
        <begin position="428"/>
        <end position="451"/>
    </location>
</feature>
<dbReference type="Proteomes" id="UP001302602">
    <property type="component" value="Unassembled WGS sequence"/>
</dbReference>
<evidence type="ECO:0000256" key="5">
    <source>
        <dbReference type="ARBA" id="ARBA00022989"/>
    </source>
</evidence>
<name>A0AAN6Z6M2_9PEZI</name>
<dbReference type="InterPro" id="IPR001248">
    <property type="entry name" value="Pur-cyt_permease"/>
</dbReference>
<feature type="transmembrane region" description="Helical" evidence="8">
    <location>
        <begin position="194"/>
        <end position="215"/>
    </location>
</feature>
<evidence type="ECO:0000256" key="4">
    <source>
        <dbReference type="ARBA" id="ARBA00022692"/>
    </source>
</evidence>
<evidence type="ECO:0000313" key="10">
    <source>
        <dbReference type="Proteomes" id="UP001302602"/>
    </source>
</evidence>
<evidence type="ECO:0008006" key="11">
    <source>
        <dbReference type="Google" id="ProtNLM"/>
    </source>
</evidence>
<feature type="transmembrane region" description="Helical" evidence="8">
    <location>
        <begin position="167"/>
        <end position="187"/>
    </location>
</feature>
<proteinExistence type="inferred from homology"/>
<keyword evidence="3 7" id="KW-0813">Transport</keyword>
<dbReference type="PANTHER" id="PTHR31806:SF5">
    <property type="entry name" value="PURINE-CYTOSINE PERMEASE FCY21"/>
    <property type="match status" value="1"/>
</dbReference>
<comment type="subcellular location">
    <subcellularLocation>
        <location evidence="1">Membrane</location>
        <topology evidence="1">Multi-pass membrane protein</topology>
    </subcellularLocation>
</comment>
<feature type="transmembrane region" description="Helical" evidence="8">
    <location>
        <begin position="354"/>
        <end position="372"/>
    </location>
</feature>
<dbReference type="AlphaFoldDB" id="A0AAN6Z6M2"/>
<dbReference type="EMBL" id="MU853225">
    <property type="protein sequence ID" value="KAK4126144.1"/>
    <property type="molecule type" value="Genomic_DNA"/>
</dbReference>
<keyword evidence="4 8" id="KW-0812">Transmembrane</keyword>
<feature type="transmembrane region" description="Helical" evidence="8">
    <location>
        <begin position="384"/>
        <end position="407"/>
    </location>
</feature>
<organism evidence="9 10">
    <name type="scientific">Parathielavia appendiculata</name>
    <dbReference type="NCBI Taxonomy" id="2587402"/>
    <lineage>
        <taxon>Eukaryota</taxon>
        <taxon>Fungi</taxon>
        <taxon>Dikarya</taxon>
        <taxon>Ascomycota</taxon>
        <taxon>Pezizomycotina</taxon>
        <taxon>Sordariomycetes</taxon>
        <taxon>Sordariomycetidae</taxon>
        <taxon>Sordariales</taxon>
        <taxon>Chaetomiaceae</taxon>
        <taxon>Parathielavia</taxon>
    </lineage>
</organism>
<feature type="transmembrane region" description="Helical" evidence="8">
    <location>
        <begin position="87"/>
        <end position="110"/>
    </location>
</feature>
<evidence type="ECO:0000256" key="2">
    <source>
        <dbReference type="ARBA" id="ARBA00008974"/>
    </source>
</evidence>
<evidence type="ECO:0000256" key="1">
    <source>
        <dbReference type="ARBA" id="ARBA00004141"/>
    </source>
</evidence>
<evidence type="ECO:0000256" key="3">
    <source>
        <dbReference type="ARBA" id="ARBA00022448"/>
    </source>
</evidence>
<keyword evidence="10" id="KW-1185">Reference proteome</keyword>
<evidence type="ECO:0000256" key="7">
    <source>
        <dbReference type="PIRNR" id="PIRNR002744"/>
    </source>
</evidence>
<feature type="transmembrane region" description="Helical" evidence="8">
    <location>
        <begin position="320"/>
        <end position="342"/>
    </location>
</feature>
<dbReference type="Pfam" id="PF02133">
    <property type="entry name" value="Transp_cyt_pur"/>
    <property type="match status" value="1"/>
</dbReference>
<feature type="transmembrane region" description="Helical" evidence="8">
    <location>
        <begin position="262"/>
        <end position="284"/>
    </location>
</feature>
<keyword evidence="6 7" id="KW-0472">Membrane</keyword>
<protein>
    <recommendedName>
        <fullName evidence="11">Purine-cytosine permease</fullName>
    </recommendedName>
</protein>
<feature type="transmembrane region" description="Helical" evidence="8">
    <location>
        <begin position="56"/>
        <end position="81"/>
    </location>
</feature>
<feature type="transmembrane region" description="Helical" evidence="8">
    <location>
        <begin position="463"/>
        <end position="482"/>
    </location>
</feature>
<dbReference type="GO" id="GO:0005886">
    <property type="term" value="C:plasma membrane"/>
    <property type="evidence" value="ECO:0007669"/>
    <property type="project" value="TreeGrafter"/>
</dbReference>
<reference evidence="9" key="1">
    <citation type="journal article" date="2023" name="Mol. Phylogenet. Evol.">
        <title>Genome-scale phylogeny and comparative genomics of the fungal order Sordariales.</title>
        <authorList>
            <person name="Hensen N."/>
            <person name="Bonometti L."/>
            <person name="Westerberg I."/>
            <person name="Brannstrom I.O."/>
            <person name="Guillou S."/>
            <person name="Cros-Aarteil S."/>
            <person name="Calhoun S."/>
            <person name="Haridas S."/>
            <person name="Kuo A."/>
            <person name="Mondo S."/>
            <person name="Pangilinan J."/>
            <person name="Riley R."/>
            <person name="LaButti K."/>
            <person name="Andreopoulos B."/>
            <person name="Lipzen A."/>
            <person name="Chen C."/>
            <person name="Yan M."/>
            <person name="Daum C."/>
            <person name="Ng V."/>
            <person name="Clum A."/>
            <person name="Steindorff A."/>
            <person name="Ohm R.A."/>
            <person name="Martin F."/>
            <person name="Silar P."/>
            <person name="Natvig D.O."/>
            <person name="Lalanne C."/>
            <person name="Gautier V."/>
            <person name="Ament-Velasquez S.L."/>
            <person name="Kruys A."/>
            <person name="Hutchinson M.I."/>
            <person name="Powell A.J."/>
            <person name="Barry K."/>
            <person name="Miller A.N."/>
            <person name="Grigoriev I.V."/>
            <person name="Debuchy R."/>
            <person name="Gladieux P."/>
            <person name="Hiltunen Thoren M."/>
            <person name="Johannesson H."/>
        </authorList>
    </citation>
    <scope>NUCLEOTIDE SEQUENCE</scope>
    <source>
        <strain evidence="9">CBS 731.68</strain>
    </source>
</reference>
<dbReference type="RefSeq" id="XP_062649915.1">
    <property type="nucleotide sequence ID" value="XM_062788544.1"/>
</dbReference>
<gene>
    <name evidence="9" type="ORF">N657DRAFT_567802</name>
</gene>
<evidence type="ECO:0000313" key="9">
    <source>
        <dbReference type="EMBL" id="KAK4126144.1"/>
    </source>
</evidence>
<comment type="caution">
    <text evidence="9">The sequence shown here is derived from an EMBL/GenBank/DDBJ whole genome shotgun (WGS) entry which is preliminary data.</text>
</comment>
<feature type="transmembrane region" description="Helical" evidence="8">
    <location>
        <begin position="122"/>
        <end position="147"/>
    </location>
</feature>
<evidence type="ECO:0000256" key="6">
    <source>
        <dbReference type="ARBA" id="ARBA00023136"/>
    </source>
</evidence>
<sequence>MKNLLSSLRVKEGEVYEANYDRKPRWYRRLVDAGVEENGIMPIPLEQRISTRYSNLFTVFFTCLLCLLPIPTGMLATLGMGLSLRDASLIILFFALLTSIPPAFMGIGGMETGLRQLIQARYSFGLYFVMVPLLLNAATLTGFSLLSAVVGGQTLSSLNTDKVNVDVGIVIICLVAFAVSLLGFNALHLWERWAWIPNLISIVIAVGCGGSHLHLQGEARPATPSQVLTFGCLIAGYCITFGGTVSDYSIYHKPHRVSRIRVFLYIYSGLLFPSVPLLILGAAIGGAVPNVPSWEQAYHATGVGGVMSEMLAPAGGFGRFVLVVLALSVIGNIAISMYSVALNLQMLLPFFAKVHRFLFILATMAIMIPMAIRAAEAWEESLTNFLAVIGYWAGCFDAVLIVELLVFRRMDYSTYDHGIWNVGEKLPSGLAAIGASLVSLALVVPGMAAPWYTGLIAKTTGDIGFEMAFVVTAISYMPFRWLEIRWRGHL</sequence>
<accession>A0AAN6Z6M2</accession>
<dbReference type="GeneID" id="87825314"/>
<keyword evidence="5 8" id="KW-1133">Transmembrane helix</keyword>
<comment type="similarity">
    <text evidence="2 7">Belongs to the purine-cytosine permease (2.A.39) family.</text>
</comment>
<dbReference type="GO" id="GO:0022857">
    <property type="term" value="F:transmembrane transporter activity"/>
    <property type="evidence" value="ECO:0007669"/>
    <property type="project" value="InterPro"/>
</dbReference>
<dbReference type="InterPro" id="IPR026030">
    <property type="entry name" value="Pur-cyt_permease_Fcy2/21/22"/>
</dbReference>
<evidence type="ECO:0000256" key="8">
    <source>
        <dbReference type="SAM" id="Phobius"/>
    </source>
</evidence>
<dbReference type="PIRSF" id="PIRSF002744">
    <property type="entry name" value="Pur-cyt_permease"/>
    <property type="match status" value="1"/>
</dbReference>
<dbReference type="Gene3D" id="1.10.4160.10">
    <property type="entry name" value="Hydantoin permease"/>
    <property type="match status" value="1"/>
</dbReference>